<feature type="compositionally biased region" description="Low complexity" evidence="1">
    <location>
        <begin position="457"/>
        <end position="471"/>
    </location>
</feature>
<feature type="compositionally biased region" description="Basic and acidic residues" evidence="1">
    <location>
        <begin position="333"/>
        <end position="345"/>
    </location>
</feature>
<dbReference type="AlphaFoldDB" id="A0AA38P2S0"/>
<feature type="compositionally biased region" description="Polar residues" evidence="1">
    <location>
        <begin position="85"/>
        <end position="98"/>
    </location>
</feature>
<sequence>MMSTTTNFQFFQRGRINAKELVQQDPKFILDYANRYNIPKSLAVEEIVTKIFETRPEFIPVLPNHTWALEGDRIALTERREPPSLQRSEASRTNNSSIGDGFPEPPEDTYSRSPTPSSAASAGERPLRLPLVFPPMGHDNMPVPDDWLQQMFEEYQENHETLAANLQKLVEEVEKVSYETVRVMSKIRKEQADTWRLLDTIKEICGSEFLNKILRDVHATTRFEFNRKQAATGLPSDTVLPNADGDNGGQIRSKVSAKDKQIFSKSNGSTVLPREMPSTQECSPSQLSDTRIRVSSNAPFVEASTGPQETSSTSEAHPSAPESGNTVSPTTVSRDDERERSESLLRRSNRNKRARPVTMETSSESLILQAFRSKRRKASSSVAIDPVTQDRPSGDAPSLIPGESTSPVDSNVTSTSTRVSFSSNQQVQQPSVHENAPSPPPPTARSTSPVNIHAAPSSTNVSSSSKKQVQQPFDLWGPTPSHLWKRAHKDSIPSNQSQSQASGSADAPSDSIGEMFRLWAARSDPVGMTRTNGLLVLPSLLFNEVENDDHSTNINSAGNGIPTTTSTSQPTAGSSQSTDRNPTTINSDQPTASSSGEPLGSPSQPAAGSSQSTAGTSSQPTESRRPAPLRRTYERLVQHSDGRLEIIDYDTPERRAEAEEMVRDMKRRSLPYTLTRIVDQCAPRYPFLFAAKDGDGYHTVSPPISKSVWLDRGRQ</sequence>
<feature type="compositionally biased region" description="Polar residues" evidence="1">
    <location>
        <begin position="305"/>
        <end position="332"/>
    </location>
</feature>
<feature type="region of interest" description="Disordered" evidence="1">
    <location>
        <begin position="551"/>
        <end position="630"/>
    </location>
</feature>
<reference evidence="2" key="1">
    <citation type="submission" date="2022-08" db="EMBL/GenBank/DDBJ databases">
        <authorList>
            <consortium name="DOE Joint Genome Institute"/>
            <person name="Min B."/>
            <person name="Riley R."/>
            <person name="Sierra-Patev S."/>
            <person name="Naranjo-Ortiz M."/>
            <person name="Looney B."/>
            <person name="Konkel Z."/>
            <person name="Slot J.C."/>
            <person name="Sakamoto Y."/>
            <person name="Steenwyk J.L."/>
            <person name="Rokas A."/>
            <person name="Carro J."/>
            <person name="Camarero S."/>
            <person name="Ferreira P."/>
            <person name="Molpeceres G."/>
            <person name="Ruiz-Duenas F.J."/>
            <person name="Serrano A."/>
            <person name="Henrissat B."/>
            <person name="Drula E."/>
            <person name="Hughes K.W."/>
            <person name="Mata J.L."/>
            <person name="Ishikawa N.K."/>
            <person name="Vargas-Isla R."/>
            <person name="Ushijima S."/>
            <person name="Smith C.A."/>
            <person name="Ahrendt S."/>
            <person name="Andreopoulos W."/>
            <person name="He G."/>
            <person name="Labutti K."/>
            <person name="Lipzen A."/>
            <person name="Ng V."/>
            <person name="Sandor L."/>
            <person name="Barry K."/>
            <person name="Martinez A.T."/>
            <person name="Xiao Y."/>
            <person name="Gibbons J.G."/>
            <person name="Terashima K."/>
            <person name="Hibbett D.S."/>
            <person name="Grigoriev I.V."/>
        </authorList>
    </citation>
    <scope>NUCLEOTIDE SEQUENCE</scope>
    <source>
        <strain evidence="2">TFB9207</strain>
    </source>
</reference>
<feature type="compositionally biased region" description="Low complexity" evidence="1">
    <location>
        <begin position="408"/>
        <end position="423"/>
    </location>
</feature>
<organism evidence="2 3">
    <name type="scientific">Lentinula raphanica</name>
    <dbReference type="NCBI Taxonomy" id="153919"/>
    <lineage>
        <taxon>Eukaryota</taxon>
        <taxon>Fungi</taxon>
        <taxon>Dikarya</taxon>
        <taxon>Basidiomycota</taxon>
        <taxon>Agaricomycotina</taxon>
        <taxon>Agaricomycetes</taxon>
        <taxon>Agaricomycetidae</taxon>
        <taxon>Agaricales</taxon>
        <taxon>Marasmiineae</taxon>
        <taxon>Omphalotaceae</taxon>
        <taxon>Lentinula</taxon>
    </lineage>
</organism>
<protein>
    <submittedName>
        <fullName evidence="2">Uncharacterized protein</fullName>
    </submittedName>
</protein>
<accession>A0AA38P2S0</accession>
<name>A0AA38P2S0_9AGAR</name>
<feature type="region of interest" description="Disordered" evidence="1">
    <location>
        <begin position="78"/>
        <end position="126"/>
    </location>
</feature>
<feature type="compositionally biased region" description="Low complexity" evidence="1">
    <location>
        <begin position="493"/>
        <end position="509"/>
    </location>
</feature>
<evidence type="ECO:0000313" key="2">
    <source>
        <dbReference type="EMBL" id="KAJ3835018.1"/>
    </source>
</evidence>
<gene>
    <name evidence="2" type="ORF">F5878DRAFT_629073</name>
</gene>
<feature type="region of interest" description="Disordered" evidence="1">
    <location>
        <begin position="234"/>
        <end position="509"/>
    </location>
</feature>
<feature type="compositionally biased region" description="Polar residues" evidence="1">
    <location>
        <begin position="552"/>
        <end position="596"/>
    </location>
</feature>
<feature type="compositionally biased region" description="Polar residues" evidence="1">
    <location>
        <begin position="277"/>
        <end position="298"/>
    </location>
</feature>
<keyword evidence="3" id="KW-1185">Reference proteome</keyword>
<feature type="compositionally biased region" description="Low complexity" evidence="1">
    <location>
        <begin position="600"/>
        <end position="621"/>
    </location>
</feature>
<evidence type="ECO:0000313" key="3">
    <source>
        <dbReference type="Proteomes" id="UP001163846"/>
    </source>
</evidence>
<dbReference type="Proteomes" id="UP001163846">
    <property type="component" value="Unassembled WGS sequence"/>
</dbReference>
<evidence type="ECO:0000256" key="1">
    <source>
        <dbReference type="SAM" id="MobiDB-lite"/>
    </source>
</evidence>
<comment type="caution">
    <text evidence="2">The sequence shown here is derived from an EMBL/GenBank/DDBJ whole genome shotgun (WGS) entry which is preliminary data.</text>
</comment>
<dbReference type="EMBL" id="MU806457">
    <property type="protein sequence ID" value="KAJ3835018.1"/>
    <property type="molecule type" value="Genomic_DNA"/>
</dbReference>
<proteinExistence type="predicted"/>